<dbReference type="AlphaFoldDB" id="X1N648"/>
<evidence type="ECO:0000313" key="2">
    <source>
        <dbReference type="EMBL" id="GAI25721.1"/>
    </source>
</evidence>
<comment type="caution">
    <text evidence="2">The sequence shown here is derived from an EMBL/GenBank/DDBJ whole genome shotgun (WGS) entry which is preliminary data.</text>
</comment>
<reference evidence="2" key="1">
    <citation type="journal article" date="2014" name="Front. Microbiol.">
        <title>High frequency of phylogenetically diverse reductive dehalogenase-homologous genes in deep subseafloor sedimentary metagenomes.</title>
        <authorList>
            <person name="Kawai M."/>
            <person name="Futagami T."/>
            <person name="Toyoda A."/>
            <person name="Takaki Y."/>
            <person name="Nishi S."/>
            <person name="Hori S."/>
            <person name="Arai W."/>
            <person name="Tsubouchi T."/>
            <person name="Morono Y."/>
            <person name="Uchiyama I."/>
            <person name="Ito T."/>
            <person name="Fujiyama A."/>
            <person name="Inagaki F."/>
            <person name="Takami H."/>
        </authorList>
    </citation>
    <scope>NUCLEOTIDE SEQUENCE</scope>
    <source>
        <strain evidence="2">Expedition CK06-06</strain>
    </source>
</reference>
<dbReference type="EMBL" id="BARV01022941">
    <property type="protein sequence ID" value="GAI25721.1"/>
    <property type="molecule type" value="Genomic_DNA"/>
</dbReference>
<gene>
    <name evidence="2" type="ORF">S06H3_37718</name>
</gene>
<accession>X1N648</accession>
<name>X1N648_9ZZZZ</name>
<keyword evidence="1" id="KW-1133">Transmembrane helix</keyword>
<feature type="transmembrane region" description="Helical" evidence="1">
    <location>
        <begin position="18"/>
        <end position="38"/>
    </location>
</feature>
<protein>
    <submittedName>
        <fullName evidence="2">Uncharacterized protein</fullName>
    </submittedName>
</protein>
<keyword evidence="1" id="KW-0812">Transmembrane</keyword>
<sequence length="39" mass="4220">LFGSVISKHLHNTRIKSALNITLGLLLVYTAVRLSGLLS</sequence>
<proteinExistence type="predicted"/>
<evidence type="ECO:0000256" key="1">
    <source>
        <dbReference type="SAM" id="Phobius"/>
    </source>
</evidence>
<keyword evidence="1" id="KW-0472">Membrane</keyword>
<feature type="non-terminal residue" evidence="2">
    <location>
        <position position="1"/>
    </location>
</feature>
<organism evidence="2">
    <name type="scientific">marine sediment metagenome</name>
    <dbReference type="NCBI Taxonomy" id="412755"/>
    <lineage>
        <taxon>unclassified sequences</taxon>
        <taxon>metagenomes</taxon>
        <taxon>ecological metagenomes</taxon>
    </lineage>
</organism>